<evidence type="ECO:0000256" key="1">
    <source>
        <dbReference type="ARBA" id="ARBA00010529"/>
    </source>
</evidence>
<dbReference type="SMART" id="SM00411">
    <property type="entry name" value="BHL"/>
    <property type="match status" value="1"/>
</dbReference>
<evidence type="ECO:0000256" key="4">
    <source>
        <dbReference type="ARBA" id="ARBA00023125"/>
    </source>
</evidence>
<evidence type="ECO:0000256" key="5">
    <source>
        <dbReference type="RuleBase" id="RU003939"/>
    </source>
</evidence>
<dbReference type="SUPFAM" id="SSF47729">
    <property type="entry name" value="IHF-like DNA-binding proteins"/>
    <property type="match status" value="1"/>
</dbReference>
<organism evidence="6 7">
    <name type="scientific">Limosilactobacillus ingluviei DSM 15946</name>
    <dbReference type="NCBI Taxonomy" id="1423760"/>
    <lineage>
        <taxon>Bacteria</taxon>
        <taxon>Bacillati</taxon>
        <taxon>Bacillota</taxon>
        <taxon>Bacilli</taxon>
        <taxon>Lactobacillales</taxon>
        <taxon>Lactobacillaceae</taxon>
        <taxon>Limosilactobacillus</taxon>
    </lineage>
</organism>
<reference evidence="6 7" key="1">
    <citation type="journal article" date="2015" name="Genome Announc.">
        <title>Expanding the biotechnology potential of lactobacilli through comparative genomics of 213 strains and associated genera.</title>
        <authorList>
            <person name="Sun Z."/>
            <person name="Harris H.M."/>
            <person name="McCann A."/>
            <person name="Guo C."/>
            <person name="Argimon S."/>
            <person name="Zhang W."/>
            <person name="Yang X."/>
            <person name="Jeffery I.B."/>
            <person name="Cooney J.C."/>
            <person name="Kagawa T.F."/>
            <person name="Liu W."/>
            <person name="Song Y."/>
            <person name="Salvetti E."/>
            <person name="Wrobel A."/>
            <person name="Rasinkangas P."/>
            <person name="Parkhill J."/>
            <person name="Rea M.C."/>
            <person name="O'Sullivan O."/>
            <person name="Ritari J."/>
            <person name="Douillard F.P."/>
            <person name="Paul Ross R."/>
            <person name="Yang R."/>
            <person name="Briner A.E."/>
            <person name="Felis G.E."/>
            <person name="de Vos W.M."/>
            <person name="Barrangou R."/>
            <person name="Klaenhammer T.R."/>
            <person name="Caufield P.W."/>
            <person name="Cui Y."/>
            <person name="Zhang H."/>
            <person name="O'Toole P.W."/>
        </authorList>
    </citation>
    <scope>NUCLEOTIDE SEQUENCE [LARGE SCALE GENOMIC DNA]</scope>
    <source>
        <strain evidence="6 7">DSM 15946</strain>
    </source>
</reference>
<comment type="similarity">
    <text evidence="1 5">Belongs to the bacterial histone-like protein family.</text>
</comment>
<dbReference type="AlphaFoldDB" id="A0A0R1UE03"/>
<dbReference type="InterPro" id="IPR000119">
    <property type="entry name" value="Hist_DNA-bd"/>
</dbReference>
<dbReference type="CDD" id="cd13832">
    <property type="entry name" value="IHF"/>
    <property type="match status" value="1"/>
</dbReference>
<dbReference type="PATRIC" id="fig|1423760.3.peg.1166"/>
<proteinExistence type="inferred from homology"/>
<evidence type="ECO:0000256" key="2">
    <source>
        <dbReference type="ARBA" id="ARBA00021922"/>
    </source>
</evidence>
<dbReference type="Gene3D" id="4.10.520.10">
    <property type="entry name" value="IHF-like DNA-binding proteins"/>
    <property type="match status" value="1"/>
</dbReference>
<dbReference type="GO" id="GO:0030261">
    <property type="term" value="P:chromosome condensation"/>
    <property type="evidence" value="ECO:0007669"/>
    <property type="project" value="UniProtKB-KW"/>
</dbReference>
<dbReference type="EMBL" id="AZFK01000018">
    <property type="protein sequence ID" value="KRL91680.1"/>
    <property type="molecule type" value="Genomic_DNA"/>
</dbReference>
<evidence type="ECO:0000313" key="6">
    <source>
        <dbReference type="EMBL" id="KRL91680.1"/>
    </source>
</evidence>
<comment type="caution">
    <text evidence="6">The sequence shown here is derived from an EMBL/GenBank/DDBJ whole genome shotgun (WGS) entry which is preliminary data.</text>
</comment>
<protein>
    <recommendedName>
        <fullName evidence="2">DNA-binding protein HU</fullName>
    </recommendedName>
</protein>
<keyword evidence="4" id="KW-0238">DNA-binding</keyword>
<evidence type="ECO:0000313" key="7">
    <source>
        <dbReference type="Proteomes" id="UP000050816"/>
    </source>
</evidence>
<keyword evidence="3" id="KW-0226">DNA condensation</keyword>
<dbReference type="GO" id="GO:0003677">
    <property type="term" value="F:DNA binding"/>
    <property type="evidence" value="ECO:0007669"/>
    <property type="project" value="UniProtKB-KW"/>
</dbReference>
<sequence>MKKKQDLVEIIAKQQEVTKKEANKIIDAFTNGVREILANKESISLAGFGKFVTEHKEEAQRVLGFTGELVTIPAHYVYKAKLSKAIVK</sequence>
<dbReference type="PANTHER" id="PTHR33175:SF3">
    <property type="entry name" value="DNA-BINDING PROTEIN HU-BETA"/>
    <property type="match status" value="1"/>
</dbReference>
<evidence type="ECO:0000256" key="3">
    <source>
        <dbReference type="ARBA" id="ARBA00023067"/>
    </source>
</evidence>
<gene>
    <name evidence="6" type="ORF">FC43_GL001101</name>
</gene>
<dbReference type="InterPro" id="IPR010992">
    <property type="entry name" value="IHF-like_DNA-bd_dom_sf"/>
</dbReference>
<dbReference type="PANTHER" id="PTHR33175">
    <property type="entry name" value="DNA-BINDING PROTEIN HU"/>
    <property type="match status" value="1"/>
</dbReference>
<dbReference type="Pfam" id="PF00216">
    <property type="entry name" value="Bac_DNA_binding"/>
    <property type="match status" value="1"/>
</dbReference>
<name>A0A0R1UE03_9LACO</name>
<accession>A0A0R1UE03</accession>
<dbReference type="GO" id="GO:0030527">
    <property type="term" value="F:structural constituent of chromatin"/>
    <property type="evidence" value="ECO:0007669"/>
    <property type="project" value="InterPro"/>
</dbReference>
<dbReference type="RefSeq" id="WP_056954106.1">
    <property type="nucleotide sequence ID" value="NZ_AZFK01000018.1"/>
</dbReference>
<dbReference type="Proteomes" id="UP000050816">
    <property type="component" value="Unassembled WGS sequence"/>
</dbReference>